<protein>
    <recommendedName>
        <fullName evidence="16">Pre-mRNA-splicing factor CLF1</fullName>
    </recommendedName>
</protein>
<feature type="domain" description="Pre-mRNA-splicing factor Syf1-like N-terminal HAT-repeats" evidence="13">
    <location>
        <begin position="60"/>
        <end position="205"/>
    </location>
</feature>
<evidence type="ECO:0000256" key="3">
    <source>
        <dbReference type="ARBA" id="ARBA00011524"/>
    </source>
</evidence>
<dbReference type="SMART" id="SM00386">
    <property type="entry name" value="HAT"/>
    <property type="match status" value="13"/>
</dbReference>
<dbReference type="EMBL" id="KZ819412">
    <property type="protein sequence ID" value="PWN40621.1"/>
    <property type="molecule type" value="Genomic_DNA"/>
</dbReference>
<dbReference type="GO" id="GO:0000245">
    <property type="term" value="P:spliceosomal complex assembly"/>
    <property type="evidence" value="ECO:0007669"/>
    <property type="project" value="TreeGrafter"/>
</dbReference>
<dbReference type="InterPro" id="IPR055430">
    <property type="entry name" value="HAT_Syf1_CNRKL1_C"/>
</dbReference>
<accession>A0A316VWC9</accession>
<evidence type="ECO:0000313" key="15">
    <source>
        <dbReference type="Proteomes" id="UP000245783"/>
    </source>
</evidence>
<name>A0A316VWC9_9BASI</name>
<dbReference type="GO" id="GO:0071007">
    <property type="term" value="C:U2-type catalytic step 2 spliceosome"/>
    <property type="evidence" value="ECO:0007669"/>
    <property type="project" value="TreeGrafter"/>
</dbReference>
<evidence type="ECO:0000259" key="13">
    <source>
        <dbReference type="Pfam" id="PF23233"/>
    </source>
</evidence>
<feature type="region of interest" description="Disordered" evidence="11">
    <location>
        <begin position="578"/>
        <end position="620"/>
    </location>
</feature>
<dbReference type="InterPro" id="IPR011990">
    <property type="entry name" value="TPR-like_helical_dom_sf"/>
</dbReference>
<evidence type="ECO:0000256" key="10">
    <source>
        <dbReference type="PROSITE-ProRule" id="PRU00339"/>
    </source>
</evidence>
<dbReference type="PANTHER" id="PTHR11246:SF3">
    <property type="entry name" value="CROOKED NECK-LIKE PROTEIN 1"/>
    <property type="match status" value="1"/>
</dbReference>
<evidence type="ECO:0000256" key="2">
    <source>
        <dbReference type="ARBA" id="ARBA00008644"/>
    </source>
</evidence>
<dbReference type="GO" id="GO:0071014">
    <property type="term" value="C:post-mRNA release spliceosomal complex"/>
    <property type="evidence" value="ECO:0007669"/>
    <property type="project" value="TreeGrafter"/>
</dbReference>
<dbReference type="SUPFAM" id="SSF48452">
    <property type="entry name" value="TPR-like"/>
    <property type="match status" value="4"/>
</dbReference>
<feature type="compositionally biased region" description="Acidic residues" evidence="11">
    <location>
        <begin position="580"/>
        <end position="596"/>
    </location>
</feature>
<comment type="subcellular location">
    <subcellularLocation>
        <location evidence="1">Nucleus</location>
    </subcellularLocation>
</comment>
<comment type="similarity">
    <text evidence="2">Belongs to the crooked-neck family.</text>
</comment>
<dbReference type="Pfam" id="PF23231">
    <property type="entry name" value="HAT_Syf1_CNRKL1_C"/>
    <property type="match status" value="1"/>
</dbReference>
<comment type="subunit">
    <text evidence="3">Associated with the spliceosome.</text>
</comment>
<dbReference type="InterPro" id="IPR045075">
    <property type="entry name" value="Syf1-like"/>
</dbReference>
<evidence type="ECO:0000259" key="12">
    <source>
        <dbReference type="Pfam" id="PF23231"/>
    </source>
</evidence>
<dbReference type="GeneID" id="37037398"/>
<reference evidence="14 15" key="1">
    <citation type="journal article" date="2018" name="Mol. Biol. Evol.">
        <title>Broad Genomic Sampling Reveals a Smut Pathogenic Ancestry of the Fungal Clade Ustilaginomycotina.</title>
        <authorList>
            <person name="Kijpornyongpan T."/>
            <person name="Mondo S.J."/>
            <person name="Barry K."/>
            <person name="Sandor L."/>
            <person name="Lee J."/>
            <person name="Lipzen A."/>
            <person name="Pangilinan J."/>
            <person name="LaButti K."/>
            <person name="Hainaut M."/>
            <person name="Henrissat B."/>
            <person name="Grigoriev I.V."/>
            <person name="Spatafora J.W."/>
            <person name="Aime M.C."/>
        </authorList>
    </citation>
    <scope>NUCLEOTIDE SEQUENCE [LARGE SCALE GENOMIC DNA]</scope>
    <source>
        <strain evidence="14 15">MCA 4658</strain>
    </source>
</reference>
<dbReference type="Pfam" id="PF23233">
    <property type="entry name" value="HAT_Syf1_CNRKL1_N"/>
    <property type="match status" value="1"/>
</dbReference>
<evidence type="ECO:0000256" key="7">
    <source>
        <dbReference type="ARBA" id="ARBA00023187"/>
    </source>
</evidence>
<keyword evidence="15" id="KW-1185">Reference proteome</keyword>
<evidence type="ECO:0008006" key="16">
    <source>
        <dbReference type="Google" id="ProtNLM"/>
    </source>
</evidence>
<keyword evidence="7" id="KW-0508">mRNA splicing</keyword>
<feature type="region of interest" description="Disordered" evidence="11">
    <location>
        <begin position="678"/>
        <end position="701"/>
    </location>
</feature>
<dbReference type="FunFam" id="1.25.40.10:FF:000048">
    <property type="entry name" value="Cell cycle control protein"/>
    <property type="match status" value="1"/>
</dbReference>
<feature type="compositionally biased region" description="Basic and acidic residues" evidence="11">
    <location>
        <begin position="607"/>
        <end position="620"/>
    </location>
</feature>
<dbReference type="Gene3D" id="1.25.40.10">
    <property type="entry name" value="Tetratricopeptide repeat domain"/>
    <property type="match status" value="3"/>
</dbReference>
<feature type="domain" description="Pre-mRNA-splicing factor Syf1/CRNKL1-like C-terminal HAT-repeats" evidence="12">
    <location>
        <begin position="404"/>
        <end position="608"/>
    </location>
</feature>
<feature type="repeat" description="TPR" evidence="10">
    <location>
        <begin position="72"/>
        <end position="105"/>
    </location>
</feature>
<dbReference type="GO" id="GO:0071011">
    <property type="term" value="C:precatalytic spliceosome"/>
    <property type="evidence" value="ECO:0007669"/>
    <property type="project" value="TreeGrafter"/>
</dbReference>
<dbReference type="FunFam" id="1.25.40.10:FF:000072">
    <property type="entry name" value="Crooked neck-like protein 1"/>
    <property type="match status" value="1"/>
</dbReference>
<keyword evidence="4" id="KW-0507">mRNA processing</keyword>
<evidence type="ECO:0000256" key="5">
    <source>
        <dbReference type="ARBA" id="ARBA00022728"/>
    </source>
</evidence>
<dbReference type="FunCoup" id="A0A316VWC9">
    <property type="interactions" value="679"/>
</dbReference>
<dbReference type="AlphaFoldDB" id="A0A316VWC9"/>
<dbReference type="InterPro" id="IPR003107">
    <property type="entry name" value="HAT"/>
</dbReference>
<organism evidence="14 15">
    <name type="scientific">Ceraceosorus guamensis</name>
    <dbReference type="NCBI Taxonomy" id="1522189"/>
    <lineage>
        <taxon>Eukaryota</taxon>
        <taxon>Fungi</taxon>
        <taxon>Dikarya</taxon>
        <taxon>Basidiomycota</taxon>
        <taxon>Ustilaginomycotina</taxon>
        <taxon>Exobasidiomycetes</taxon>
        <taxon>Ceraceosorales</taxon>
        <taxon>Ceraceosoraceae</taxon>
        <taxon>Ceraceosorus</taxon>
    </lineage>
</organism>
<proteinExistence type="inferred from homology"/>
<keyword evidence="8" id="KW-0539">Nucleus</keyword>
<keyword evidence="10" id="KW-0802">TPR repeat</keyword>
<feature type="region of interest" description="Disordered" evidence="11">
    <location>
        <begin position="746"/>
        <end position="790"/>
    </location>
</feature>
<dbReference type="InParanoid" id="A0A316VWC9"/>
<dbReference type="InterPro" id="IPR019734">
    <property type="entry name" value="TPR_rpt"/>
</dbReference>
<evidence type="ECO:0000256" key="4">
    <source>
        <dbReference type="ARBA" id="ARBA00022664"/>
    </source>
</evidence>
<evidence type="ECO:0000313" key="14">
    <source>
        <dbReference type="EMBL" id="PWN40621.1"/>
    </source>
</evidence>
<dbReference type="PROSITE" id="PS50005">
    <property type="entry name" value="TPR"/>
    <property type="match status" value="1"/>
</dbReference>
<dbReference type="RefSeq" id="XP_025367781.1">
    <property type="nucleotide sequence ID" value="XM_025515528.1"/>
</dbReference>
<comment type="function">
    <text evidence="9">Involved in pre-mRNA splicing and cell cycle progression. Required for the spliceosome assembly and initiation of the DNA replication.</text>
</comment>
<evidence type="ECO:0000256" key="6">
    <source>
        <dbReference type="ARBA" id="ARBA00022737"/>
    </source>
</evidence>
<evidence type="ECO:0000256" key="1">
    <source>
        <dbReference type="ARBA" id="ARBA00004123"/>
    </source>
</evidence>
<keyword evidence="6" id="KW-0677">Repeat</keyword>
<dbReference type="STRING" id="1522189.A0A316VWC9"/>
<dbReference type="Proteomes" id="UP000245783">
    <property type="component" value="Unassembled WGS sequence"/>
</dbReference>
<evidence type="ECO:0000256" key="8">
    <source>
        <dbReference type="ARBA" id="ARBA00023242"/>
    </source>
</evidence>
<dbReference type="PANTHER" id="PTHR11246">
    <property type="entry name" value="PRE-MRNA SPLICING FACTOR"/>
    <property type="match status" value="1"/>
</dbReference>
<dbReference type="InterPro" id="IPR055433">
    <property type="entry name" value="HAT_Syf1-like_N"/>
</dbReference>
<evidence type="ECO:0000256" key="9">
    <source>
        <dbReference type="ARBA" id="ARBA00037040"/>
    </source>
</evidence>
<sequence length="790" mass="91827">MSRDERAPRIKNRAPAPVQISAEQLLREAQERQEAPLKRATQRVEDLEELEEYRGRKRAGFEADVRKDKSKFIAWIRYAEWEASQGELPRARSVFERALDVDPRHPQLWLRYVDLELKSRNIQHARNLLDRAVSILPRIDQFWYKYVHLEELLSNVVGARQVFERWMAWEPDERAWAAYVGMEVRYNELENASAVWERAVSVHPEPKLWIRWAKFEEDRGAMDRARRVFTMALEYFGEDEDKMEKAQTVYTAFAKMETRAKEIERARVIYRYALERLPRTKSSGIYASYTRFEKQFGNRQGVEDTVLGKRRIQYEEEVTSGLPGAATNYDTWFDYTRLEEDAYRAILSGGAARDSQEATKAQSRVRDIYERAVANIPPSKEKRHWRRYIFFWLDYALFEEVDAQDVERAREVYKAAVALVPHKEFTFAKLWLNYAAFEVRRLDLTAARKILGTSIGLCPKEKLFKGYIDLEISLKEFDRARKIYERCLSWDASNSRTWIRFAELERNLFDMDRARGIFELATKQPELDMPEVLWKAYIDFEFDERQWSAVQDLFERLLRKTKHVKVWISYANSSIGAAIAEEEDEDQGDEDEGEEEVAPKQLTEEQIAERREKRREAAKRSRDTFERAYADLKQRGLKEERVLLLEAWKSFESQHGDLDEELAQGAAENANLKSVEAKMPRVVKKRRQTSDGEGLEETFSSRPATSQYYDMVFPDDDDGSSSSFKLLQMAHAWRAKQQAAAAFAAASNGADAEQTREATEAGGASAVTEEASVKLDGARQVDAEAGSEDS</sequence>
<evidence type="ECO:0000256" key="11">
    <source>
        <dbReference type="SAM" id="MobiDB-lite"/>
    </source>
</evidence>
<dbReference type="OrthoDB" id="541719at2759"/>
<gene>
    <name evidence="14" type="ORF">IE81DRAFT_338061</name>
</gene>
<feature type="compositionally biased region" description="Basic and acidic residues" evidence="11">
    <location>
        <begin position="771"/>
        <end position="782"/>
    </location>
</feature>
<dbReference type="GO" id="GO:0000974">
    <property type="term" value="C:Prp19 complex"/>
    <property type="evidence" value="ECO:0007669"/>
    <property type="project" value="TreeGrafter"/>
</dbReference>
<keyword evidence="5" id="KW-0747">Spliceosome</keyword>